<organism evidence="1 3">
    <name type="scientific">Polarella glacialis</name>
    <name type="common">Dinoflagellate</name>
    <dbReference type="NCBI Taxonomy" id="89957"/>
    <lineage>
        <taxon>Eukaryota</taxon>
        <taxon>Sar</taxon>
        <taxon>Alveolata</taxon>
        <taxon>Dinophyceae</taxon>
        <taxon>Suessiales</taxon>
        <taxon>Suessiaceae</taxon>
        <taxon>Polarella</taxon>
    </lineage>
</organism>
<proteinExistence type="predicted"/>
<name>A0A813IGA5_POLGL</name>
<evidence type="ECO:0000313" key="1">
    <source>
        <dbReference type="EMBL" id="CAE8650389.1"/>
    </source>
</evidence>
<protein>
    <submittedName>
        <fullName evidence="1">Uncharacterized protein</fullName>
    </submittedName>
</protein>
<reference evidence="1" key="1">
    <citation type="submission" date="2021-02" db="EMBL/GenBank/DDBJ databases">
        <authorList>
            <person name="Dougan E. K."/>
            <person name="Rhodes N."/>
            <person name="Thang M."/>
            <person name="Chan C."/>
        </authorList>
    </citation>
    <scope>NUCLEOTIDE SEQUENCE</scope>
</reference>
<evidence type="ECO:0000313" key="2">
    <source>
        <dbReference type="EMBL" id="CAE8651311.1"/>
    </source>
</evidence>
<dbReference type="EMBL" id="CAJNNW010009839">
    <property type="protein sequence ID" value="CAE8651311.1"/>
    <property type="molecule type" value="Genomic_DNA"/>
</dbReference>
<dbReference type="AlphaFoldDB" id="A0A813IGA5"/>
<dbReference type="Proteomes" id="UP000626109">
    <property type="component" value="Unassembled WGS sequence"/>
</dbReference>
<evidence type="ECO:0000313" key="3">
    <source>
        <dbReference type="Proteomes" id="UP000626109"/>
    </source>
</evidence>
<gene>
    <name evidence="1" type="ORF">PGLA2088_LOCUS8225</name>
    <name evidence="2" type="ORF">PGLA2088_LOCUS9012</name>
</gene>
<feature type="non-terminal residue" evidence="1">
    <location>
        <position position="152"/>
    </location>
</feature>
<sequence length="152" mass="15808">AGGAGYLIGSSTSSYYMRSQMNGGSCDGYSCCSGCSNSCYNSGSETQCNQRVQSNLYRDDIMQSGKGFYPSDYGAPLYLRIRSISGAGYSAADVCPPAGWNASNATDFTSTAGAFYVTLTPMTELADPDGVNKAGQLFCGLAFALAAAGAFW</sequence>
<comment type="caution">
    <text evidence="1">The sequence shown here is derived from an EMBL/GenBank/DDBJ whole genome shotgun (WGS) entry which is preliminary data.</text>
</comment>
<accession>A0A813IGA5</accession>
<dbReference type="EMBL" id="CAJNNW010008797">
    <property type="protein sequence ID" value="CAE8650389.1"/>
    <property type="molecule type" value="Genomic_DNA"/>
</dbReference>